<sequence>MKKVLVGCEVERVMDVELQILKHLKRDARPTVSIIDQYCSAYNDLFSDVRSYECFKYLHQGIVSPIKRKSLPEIAKVVGVSSPQSLHHFLANSPWSEEELRTRRLNLTHKALKDQPITLIIDETGDRKKGKKTDYVARQYLGSVGKIDNGIVTVNAYGVYKNITFPLMFKVFKPKGTLKESDTYKTKIELASSIVTELIEFGFNIDLVLADSLYGEASSFIRTLDQHNLPWVFLKDTASHIAIRSNHGVWLSPQQRVRANKWCKFKRTFSDQKSEIRYIREIIYGKRNYRTYWEITTDTETMPENSTSFVMTNIQSSRNKMKKILGNLYGLRTWVKDGFRQCKQELGWTDYRFTNFKEINRWWEIIFSAYWMVSCSSKVFCELNQSQTLSTSKIQDQKFIPNFNLHQQWSNQEGWKTTLNNLRLVIQPTIIFWMIIPWLDFFPNRSLLVGFHRLLAIMNQFYFSFPDG</sequence>
<dbReference type="InterPro" id="IPR039365">
    <property type="entry name" value="IS701-like"/>
</dbReference>
<protein>
    <submittedName>
        <fullName evidence="2">Transposase</fullName>
    </submittedName>
</protein>
<dbReference type="InterPro" id="IPR012337">
    <property type="entry name" value="RNaseH-like_sf"/>
</dbReference>
<dbReference type="SUPFAM" id="SSF53098">
    <property type="entry name" value="Ribonuclease H-like"/>
    <property type="match status" value="1"/>
</dbReference>
<gene>
    <name evidence="2" type="ORF">H1P_1020014</name>
</gene>
<keyword evidence="3" id="KW-1185">Reference proteome</keyword>
<accession>A0A563VJ32</accession>
<dbReference type="PANTHER" id="PTHR33627:SF1">
    <property type="entry name" value="TRANSPOSASE"/>
    <property type="match status" value="1"/>
</dbReference>
<dbReference type="PANTHER" id="PTHR33627">
    <property type="entry name" value="TRANSPOSASE"/>
    <property type="match status" value="1"/>
</dbReference>
<reference evidence="2 3" key="1">
    <citation type="submission" date="2019-01" db="EMBL/GenBank/DDBJ databases">
        <authorList>
            <person name="Brito A."/>
        </authorList>
    </citation>
    <scope>NUCLEOTIDE SEQUENCE [LARGE SCALE GENOMIC DNA]</scope>
    <source>
        <strain evidence="2">1</strain>
    </source>
</reference>
<organism evidence="2 3">
    <name type="scientific">Hyella patelloides LEGE 07179</name>
    <dbReference type="NCBI Taxonomy" id="945734"/>
    <lineage>
        <taxon>Bacteria</taxon>
        <taxon>Bacillati</taxon>
        <taxon>Cyanobacteriota</taxon>
        <taxon>Cyanophyceae</taxon>
        <taxon>Pleurocapsales</taxon>
        <taxon>Hyellaceae</taxon>
        <taxon>Hyella</taxon>
    </lineage>
</organism>
<dbReference type="Pfam" id="PF13546">
    <property type="entry name" value="DDE_5"/>
    <property type="match status" value="1"/>
</dbReference>
<dbReference type="AlphaFoldDB" id="A0A563VJ32"/>
<name>A0A563VJ32_9CYAN</name>
<dbReference type="Proteomes" id="UP000320055">
    <property type="component" value="Unassembled WGS sequence"/>
</dbReference>
<feature type="domain" description="Transposase IS701-like DDE" evidence="1">
    <location>
        <begin position="57"/>
        <end position="232"/>
    </location>
</feature>
<dbReference type="NCBIfam" id="NF033540">
    <property type="entry name" value="transpos_IS701"/>
    <property type="match status" value="1"/>
</dbReference>
<dbReference type="EMBL" id="CAACVJ010000005">
    <property type="protein sequence ID" value="VEP11391.1"/>
    <property type="molecule type" value="Genomic_DNA"/>
</dbReference>
<evidence type="ECO:0000259" key="1">
    <source>
        <dbReference type="Pfam" id="PF13546"/>
    </source>
</evidence>
<dbReference type="InterPro" id="IPR038721">
    <property type="entry name" value="IS701-like_DDE_dom"/>
</dbReference>
<proteinExistence type="predicted"/>
<evidence type="ECO:0000313" key="2">
    <source>
        <dbReference type="EMBL" id="VEP11391.1"/>
    </source>
</evidence>
<evidence type="ECO:0000313" key="3">
    <source>
        <dbReference type="Proteomes" id="UP000320055"/>
    </source>
</evidence>